<evidence type="ECO:0000313" key="9">
    <source>
        <dbReference type="Proteomes" id="UP001531129"/>
    </source>
</evidence>
<dbReference type="Proteomes" id="UP001531129">
    <property type="component" value="Unassembled WGS sequence"/>
</dbReference>
<keyword evidence="3 6" id="KW-0347">Helicase</keyword>
<dbReference type="InterPro" id="IPR014016">
    <property type="entry name" value="UvrD-like_ATP-bd"/>
</dbReference>
<protein>
    <recommendedName>
        <fullName evidence="5">DNA 3'-5' helicase II</fullName>
    </recommendedName>
</protein>
<feature type="binding site" evidence="6">
    <location>
        <begin position="32"/>
        <end position="39"/>
    </location>
    <ligand>
        <name>ATP</name>
        <dbReference type="ChEBI" id="CHEBI:30616"/>
    </ligand>
</feature>
<dbReference type="RefSeq" id="WP_264396516.1">
    <property type="nucleotide sequence ID" value="NZ_JBAMYB010000006.1"/>
</dbReference>
<dbReference type="Pfam" id="PF00580">
    <property type="entry name" value="UvrD-helicase"/>
    <property type="match status" value="1"/>
</dbReference>
<comment type="caution">
    <text evidence="8">The sequence shown here is derived from an EMBL/GenBank/DDBJ whole genome shotgun (WGS) entry which is preliminary data.</text>
</comment>
<keyword evidence="9" id="KW-1185">Reference proteome</keyword>
<dbReference type="EMBL" id="JBAMYC010000006">
    <property type="protein sequence ID" value="MEI1248994.1"/>
    <property type="molecule type" value="Genomic_DNA"/>
</dbReference>
<evidence type="ECO:0000256" key="5">
    <source>
        <dbReference type="ARBA" id="ARBA00034923"/>
    </source>
</evidence>
<dbReference type="InterPro" id="IPR027417">
    <property type="entry name" value="P-loop_NTPase"/>
</dbReference>
<keyword evidence="2 6" id="KW-0378">Hydrolase</keyword>
<evidence type="ECO:0000259" key="7">
    <source>
        <dbReference type="PROSITE" id="PS51198"/>
    </source>
</evidence>
<dbReference type="Gene3D" id="3.40.50.300">
    <property type="entry name" value="P-loop containing nucleotide triphosphate hydrolases"/>
    <property type="match status" value="1"/>
</dbReference>
<keyword evidence="1 6" id="KW-0547">Nucleotide-binding</keyword>
<evidence type="ECO:0000256" key="6">
    <source>
        <dbReference type="PROSITE-ProRule" id="PRU00560"/>
    </source>
</evidence>
<evidence type="ECO:0000256" key="4">
    <source>
        <dbReference type="ARBA" id="ARBA00022840"/>
    </source>
</evidence>
<proteinExistence type="predicted"/>
<dbReference type="InterPro" id="IPR000212">
    <property type="entry name" value="DNA_helicase_UvrD/REP"/>
</dbReference>
<dbReference type="PANTHER" id="PTHR11070:SF2">
    <property type="entry name" value="ATP-DEPENDENT DNA HELICASE SRS2"/>
    <property type="match status" value="1"/>
</dbReference>
<dbReference type="PANTHER" id="PTHR11070">
    <property type="entry name" value="UVRD / RECB / PCRA DNA HELICASE FAMILY MEMBER"/>
    <property type="match status" value="1"/>
</dbReference>
<sequence length="183" mass="19987">MARLPSNCWTRCSCRRSSSDRTPERGAFLLEAGPGTGKTKTLVGRICDLIDKDAVDPRTIVVLTYSNKAAGELSERIAKRAPQAAAAMWIGTFHAYGLNLVRSYHRELGFAREPRLLDRTEAIDLMLDRVAGLDLAHYRDLSDPTDKLRDLLSAISRAQDEVVLAPDYAALVDKLAASDGASG</sequence>
<evidence type="ECO:0000256" key="3">
    <source>
        <dbReference type="ARBA" id="ARBA00022806"/>
    </source>
</evidence>
<keyword evidence="4 6" id="KW-0067">ATP-binding</keyword>
<dbReference type="PROSITE" id="PS51198">
    <property type="entry name" value="UVRD_HELICASE_ATP_BIND"/>
    <property type="match status" value="1"/>
</dbReference>
<organism evidence="8 9">
    <name type="scientific">Rhizobium aouanii</name>
    <dbReference type="NCBI Taxonomy" id="3118145"/>
    <lineage>
        <taxon>Bacteria</taxon>
        <taxon>Pseudomonadati</taxon>
        <taxon>Pseudomonadota</taxon>
        <taxon>Alphaproteobacteria</taxon>
        <taxon>Hyphomicrobiales</taxon>
        <taxon>Rhizobiaceae</taxon>
        <taxon>Rhizobium/Agrobacterium group</taxon>
        <taxon>Rhizobium</taxon>
    </lineage>
</organism>
<reference evidence="8 9" key="1">
    <citation type="submission" date="2024-01" db="EMBL/GenBank/DDBJ databases">
        <title>Draft genome sequences of three bacterial strains isolated from Acacia saligna represent a potential new species within the genus Rhizobium.</title>
        <authorList>
            <person name="Tambong J.T."/>
            <person name="Mnasri B."/>
        </authorList>
    </citation>
    <scope>NUCLEOTIDE SEQUENCE [LARGE SCALE GENOMIC DNA]</scope>
    <source>
        <strain evidence="8 9">1AS12I</strain>
    </source>
</reference>
<feature type="domain" description="UvrD-like helicase ATP-binding" evidence="7">
    <location>
        <begin position="11"/>
        <end position="183"/>
    </location>
</feature>
<dbReference type="SUPFAM" id="SSF52540">
    <property type="entry name" value="P-loop containing nucleoside triphosphate hydrolases"/>
    <property type="match status" value="1"/>
</dbReference>
<gene>
    <name evidence="8" type="ORF">V8Q02_13455</name>
</gene>
<accession>A0ABU8CLX5</accession>
<evidence type="ECO:0000313" key="8">
    <source>
        <dbReference type="EMBL" id="MEI1248994.1"/>
    </source>
</evidence>
<name>A0ABU8CLX5_9HYPH</name>
<evidence type="ECO:0000256" key="2">
    <source>
        <dbReference type="ARBA" id="ARBA00022801"/>
    </source>
</evidence>
<evidence type="ECO:0000256" key="1">
    <source>
        <dbReference type="ARBA" id="ARBA00022741"/>
    </source>
</evidence>